<dbReference type="SMART" id="SM00342">
    <property type="entry name" value="HTH_ARAC"/>
    <property type="match status" value="1"/>
</dbReference>
<dbReference type="RefSeq" id="WP_170847847.1">
    <property type="nucleotide sequence ID" value="NZ_BAABFM010000003.1"/>
</dbReference>
<evidence type="ECO:0000256" key="2">
    <source>
        <dbReference type="ARBA" id="ARBA00023125"/>
    </source>
</evidence>
<dbReference type="Pfam" id="PF12833">
    <property type="entry name" value="HTH_18"/>
    <property type="match status" value="1"/>
</dbReference>
<sequence>MKLNTLSHFDEGILLEEKDSYATYKLKLPDGDGTASVYPVFPGIEVVKLDISSYRYTPAIVKAGNAVEINHCWAGRVEYRMKDGCLQYVGEGDIFLRHLQNHCNSIELPLGYYQGLVITIDLDAAPVQWENLLPGMPGNICKTLEGFFLHDECFMIQSKEQIKHIFSGMYSVPEEIRGAYYRLKIMELLLYLYYFDPASEKQVRIYERQQVEVVKQIQKHITEQLSHRFTIEELAREYCISATALKKHFKALYGQSLAAFMKEYRIRKAAVLLCETEQSIADISASVGYESQSKFTVAFKDLMKVTPLEYRKIHRLSIMGS</sequence>
<dbReference type="InterPro" id="IPR020449">
    <property type="entry name" value="Tscrpt_reg_AraC-type_HTH"/>
</dbReference>
<keyword evidence="6" id="KW-1185">Reference proteome</keyword>
<name>A0A1I5BTP7_9FIRM</name>
<dbReference type="InterPro" id="IPR018062">
    <property type="entry name" value="HTH_AraC-typ_CS"/>
</dbReference>
<dbReference type="PANTHER" id="PTHR47893">
    <property type="entry name" value="REGULATORY PROTEIN PCHR"/>
    <property type="match status" value="1"/>
</dbReference>
<dbReference type="PROSITE" id="PS01124">
    <property type="entry name" value="HTH_ARAC_FAMILY_2"/>
    <property type="match status" value="1"/>
</dbReference>
<keyword evidence="1" id="KW-0805">Transcription regulation</keyword>
<evidence type="ECO:0000256" key="1">
    <source>
        <dbReference type="ARBA" id="ARBA00023015"/>
    </source>
</evidence>
<dbReference type="PRINTS" id="PR00032">
    <property type="entry name" value="HTHARAC"/>
</dbReference>
<dbReference type="SUPFAM" id="SSF46689">
    <property type="entry name" value="Homeodomain-like"/>
    <property type="match status" value="2"/>
</dbReference>
<protein>
    <submittedName>
        <fullName evidence="5">AraC-type DNA-binding protein</fullName>
    </submittedName>
</protein>
<dbReference type="InterPro" id="IPR053142">
    <property type="entry name" value="PchR_regulatory_protein"/>
</dbReference>
<evidence type="ECO:0000313" key="5">
    <source>
        <dbReference type="EMBL" id="SFN78043.1"/>
    </source>
</evidence>
<proteinExistence type="predicted"/>
<dbReference type="AlphaFoldDB" id="A0A1I5BTP7"/>
<dbReference type="GO" id="GO:0043565">
    <property type="term" value="F:sequence-specific DNA binding"/>
    <property type="evidence" value="ECO:0007669"/>
    <property type="project" value="InterPro"/>
</dbReference>
<organism evidence="5 6">
    <name type="scientific">Anaerocolumna aminovalerica</name>
    <dbReference type="NCBI Taxonomy" id="1527"/>
    <lineage>
        <taxon>Bacteria</taxon>
        <taxon>Bacillati</taxon>
        <taxon>Bacillota</taxon>
        <taxon>Clostridia</taxon>
        <taxon>Lachnospirales</taxon>
        <taxon>Lachnospiraceae</taxon>
        <taxon>Anaerocolumna</taxon>
    </lineage>
</organism>
<keyword evidence="3" id="KW-0804">Transcription</keyword>
<dbReference type="InterPro" id="IPR009057">
    <property type="entry name" value="Homeodomain-like_sf"/>
</dbReference>
<dbReference type="InterPro" id="IPR018060">
    <property type="entry name" value="HTH_AraC"/>
</dbReference>
<reference evidence="5 6" key="1">
    <citation type="submission" date="2016-10" db="EMBL/GenBank/DDBJ databases">
        <authorList>
            <person name="de Groot N.N."/>
        </authorList>
    </citation>
    <scope>NUCLEOTIDE SEQUENCE [LARGE SCALE GENOMIC DNA]</scope>
    <source>
        <strain evidence="5 6">DSM 1283</strain>
    </source>
</reference>
<feature type="domain" description="HTH araC/xylS-type" evidence="4">
    <location>
        <begin position="215"/>
        <end position="313"/>
    </location>
</feature>
<dbReference type="GO" id="GO:0003700">
    <property type="term" value="F:DNA-binding transcription factor activity"/>
    <property type="evidence" value="ECO:0007669"/>
    <property type="project" value="InterPro"/>
</dbReference>
<evidence type="ECO:0000313" key="6">
    <source>
        <dbReference type="Proteomes" id="UP000198806"/>
    </source>
</evidence>
<dbReference type="STRING" id="1527.SAMN04489757_101210"/>
<gene>
    <name evidence="5" type="ORF">SAMN04489757_101210</name>
</gene>
<dbReference type="PROSITE" id="PS00041">
    <property type="entry name" value="HTH_ARAC_FAMILY_1"/>
    <property type="match status" value="1"/>
</dbReference>
<dbReference type="Proteomes" id="UP000198806">
    <property type="component" value="Unassembled WGS sequence"/>
</dbReference>
<dbReference type="PANTHER" id="PTHR47893:SF1">
    <property type="entry name" value="REGULATORY PROTEIN PCHR"/>
    <property type="match status" value="1"/>
</dbReference>
<accession>A0A1I5BTP7</accession>
<evidence type="ECO:0000259" key="4">
    <source>
        <dbReference type="PROSITE" id="PS01124"/>
    </source>
</evidence>
<evidence type="ECO:0000256" key="3">
    <source>
        <dbReference type="ARBA" id="ARBA00023163"/>
    </source>
</evidence>
<dbReference type="Gene3D" id="1.10.10.60">
    <property type="entry name" value="Homeodomain-like"/>
    <property type="match status" value="1"/>
</dbReference>
<keyword evidence="2 5" id="KW-0238">DNA-binding</keyword>
<dbReference type="EMBL" id="FOWD01000001">
    <property type="protein sequence ID" value="SFN78043.1"/>
    <property type="molecule type" value="Genomic_DNA"/>
</dbReference>